<gene>
    <name evidence="4" type="ORF">IscW_ISCW010074</name>
</gene>
<proteinExistence type="predicted"/>
<dbReference type="InParanoid" id="B7PZQ8"/>
<evidence type="ECO:0000256" key="1">
    <source>
        <dbReference type="ARBA" id="ARBA00022460"/>
    </source>
</evidence>
<dbReference type="AlphaFoldDB" id="B7PZQ8"/>
<sequence>MPFSFGYDTVDEYGTRLFHQEQSDANNARTGSYGYMDANGIYRRVNYVADANGFRATIETNEPGTQAGRSADAIFNARPVAAGTRFGAPGGFGASSANGRGGLARSGSSQHGSSVSANSVYNQAAAGRPGYKQGGYGKAG</sequence>
<reference evidence="5" key="2">
    <citation type="submission" date="2020-05" db="UniProtKB">
        <authorList>
            <consortium name="EnsemblMetazoa"/>
        </authorList>
    </citation>
    <scope>IDENTIFICATION</scope>
    <source>
        <strain evidence="5">wikel</strain>
    </source>
</reference>
<dbReference type="Gene3D" id="3.10.50.10">
    <property type="match status" value="1"/>
</dbReference>
<reference evidence="4 6" key="1">
    <citation type="submission" date="2008-03" db="EMBL/GenBank/DDBJ databases">
        <title>Annotation of Ixodes scapularis.</title>
        <authorList>
            <consortium name="Ixodes scapularis Genome Project Consortium"/>
            <person name="Caler E."/>
            <person name="Hannick L.I."/>
            <person name="Bidwell S."/>
            <person name="Joardar V."/>
            <person name="Thiagarajan M."/>
            <person name="Amedeo P."/>
            <person name="Galinsky K.J."/>
            <person name="Schobel S."/>
            <person name="Inman J."/>
            <person name="Hostetler J."/>
            <person name="Miller J."/>
            <person name="Hammond M."/>
            <person name="Megy K."/>
            <person name="Lawson D."/>
            <person name="Kodira C."/>
            <person name="Sutton G."/>
            <person name="Meyer J."/>
            <person name="Hill C.A."/>
            <person name="Birren B."/>
            <person name="Nene V."/>
            <person name="Collins F."/>
            <person name="Alarcon-Chaidez F."/>
            <person name="Wikel S."/>
            <person name="Strausberg R."/>
        </authorList>
    </citation>
    <scope>NUCLEOTIDE SEQUENCE [LARGE SCALE GENOMIC DNA]</scope>
    <source>
        <strain evidence="6">Wikel</strain>
        <strain evidence="4">Wikel colony</strain>
    </source>
</reference>
<evidence type="ECO:0000313" key="6">
    <source>
        <dbReference type="Proteomes" id="UP000001555"/>
    </source>
</evidence>
<dbReference type="OrthoDB" id="8021718at2759"/>
<keyword evidence="1 2" id="KW-0193">Cuticle</keyword>
<protein>
    <submittedName>
        <fullName evidence="4 5">Cuticle protein, putative</fullName>
    </submittedName>
</protein>
<dbReference type="InterPro" id="IPR000618">
    <property type="entry name" value="Insect_cuticle"/>
</dbReference>
<dbReference type="Proteomes" id="UP000001555">
    <property type="component" value="Unassembled WGS sequence"/>
</dbReference>
<dbReference type="PaxDb" id="6945-B7PZQ8"/>
<feature type="region of interest" description="Disordered" evidence="3">
    <location>
        <begin position="88"/>
        <end position="140"/>
    </location>
</feature>
<dbReference type="VEuPathDB" id="VectorBase:ISCW010074"/>
<dbReference type="VEuPathDB" id="VectorBase:ISCP_021484"/>
<dbReference type="EMBL" id="DS827319">
    <property type="protein sequence ID" value="EEC12080.1"/>
    <property type="molecule type" value="Genomic_DNA"/>
</dbReference>
<accession>B7PZQ8</accession>
<dbReference type="GO" id="GO:0062129">
    <property type="term" value="C:chitin-based extracellular matrix"/>
    <property type="evidence" value="ECO:0000318"/>
    <property type="project" value="GO_Central"/>
</dbReference>
<dbReference type="PROSITE" id="PS00233">
    <property type="entry name" value="CHIT_BIND_RR_1"/>
    <property type="match status" value="1"/>
</dbReference>
<organism>
    <name type="scientific">Ixodes scapularis</name>
    <name type="common">Black-legged tick</name>
    <name type="synonym">Deer tick</name>
    <dbReference type="NCBI Taxonomy" id="6945"/>
    <lineage>
        <taxon>Eukaryota</taxon>
        <taxon>Metazoa</taxon>
        <taxon>Ecdysozoa</taxon>
        <taxon>Arthropoda</taxon>
        <taxon>Chelicerata</taxon>
        <taxon>Arachnida</taxon>
        <taxon>Acari</taxon>
        <taxon>Parasitiformes</taxon>
        <taxon>Ixodida</taxon>
        <taxon>Ixodoidea</taxon>
        <taxon>Ixodidae</taxon>
        <taxon>Ixodinae</taxon>
        <taxon>Ixodes</taxon>
    </lineage>
</organism>
<dbReference type="EnsemblMetazoa" id="ISCW010074-RA">
    <property type="protein sequence ID" value="ISCW010074-PA"/>
    <property type="gene ID" value="ISCW010074"/>
</dbReference>
<evidence type="ECO:0000256" key="3">
    <source>
        <dbReference type="SAM" id="MobiDB-lite"/>
    </source>
</evidence>
<dbReference type="InterPro" id="IPR031311">
    <property type="entry name" value="CHIT_BIND_RR_consensus"/>
</dbReference>
<dbReference type="FunCoup" id="B7PZQ8">
    <property type="interactions" value="58"/>
</dbReference>
<feature type="compositionally biased region" description="Gly residues" evidence="3">
    <location>
        <begin position="88"/>
        <end position="104"/>
    </location>
</feature>
<dbReference type="Pfam" id="PF00379">
    <property type="entry name" value="Chitin_bind_4"/>
    <property type="match status" value="1"/>
</dbReference>
<dbReference type="PANTHER" id="PTHR10380">
    <property type="entry name" value="CUTICLE PROTEIN"/>
    <property type="match status" value="1"/>
</dbReference>
<evidence type="ECO:0000313" key="5">
    <source>
        <dbReference type="EnsemblMetazoa" id="ISCW010074-PA"/>
    </source>
</evidence>
<dbReference type="PROSITE" id="PS51155">
    <property type="entry name" value="CHIT_BIND_RR_2"/>
    <property type="match status" value="1"/>
</dbReference>
<dbReference type="VEuPathDB" id="VectorBase:ISCI010074"/>
<dbReference type="GO" id="GO:0008010">
    <property type="term" value="F:structural constituent of chitin-based larval cuticle"/>
    <property type="evidence" value="ECO:0000318"/>
    <property type="project" value="GO_Central"/>
</dbReference>
<dbReference type="PANTHER" id="PTHR10380:SF173">
    <property type="entry name" value="CUTICULAR PROTEIN 47EF, ISOFORM C-RELATED"/>
    <property type="match status" value="1"/>
</dbReference>
<evidence type="ECO:0000256" key="2">
    <source>
        <dbReference type="PROSITE-ProRule" id="PRU00497"/>
    </source>
</evidence>
<dbReference type="InterPro" id="IPR029070">
    <property type="entry name" value="Chitinase_insertion_sf"/>
</dbReference>
<keyword evidence="6" id="KW-1185">Reference proteome</keyword>
<dbReference type="HOGENOM" id="CLU_127863_0_0_1"/>
<dbReference type="EMBL" id="ABJB010003292">
    <property type="status" value="NOT_ANNOTATED_CDS"/>
    <property type="molecule type" value="Genomic_DNA"/>
</dbReference>
<dbReference type="InterPro" id="IPR050468">
    <property type="entry name" value="Cuticle_Struct_Prot"/>
</dbReference>
<name>B7PZQ8_IXOSC</name>
<evidence type="ECO:0000313" key="4">
    <source>
        <dbReference type="EMBL" id="EEC12080.1"/>
    </source>
</evidence>
<feature type="compositionally biased region" description="Low complexity" evidence="3">
    <location>
        <begin position="106"/>
        <end position="120"/>
    </location>
</feature>